<feature type="domain" description="CCHC-type" evidence="2">
    <location>
        <begin position="123"/>
        <end position="139"/>
    </location>
</feature>
<organism evidence="3 4">
    <name type="scientific">Raphanus sativus</name>
    <name type="common">Radish</name>
    <name type="synonym">Raphanus raphanistrum var. sativus</name>
    <dbReference type="NCBI Taxonomy" id="3726"/>
    <lineage>
        <taxon>Eukaryota</taxon>
        <taxon>Viridiplantae</taxon>
        <taxon>Streptophyta</taxon>
        <taxon>Embryophyta</taxon>
        <taxon>Tracheophyta</taxon>
        <taxon>Spermatophyta</taxon>
        <taxon>Magnoliopsida</taxon>
        <taxon>eudicotyledons</taxon>
        <taxon>Gunneridae</taxon>
        <taxon>Pentapetalae</taxon>
        <taxon>rosids</taxon>
        <taxon>malvids</taxon>
        <taxon>Brassicales</taxon>
        <taxon>Brassicaceae</taxon>
        <taxon>Brassiceae</taxon>
        <taxon>Raphanus</taxon>
    </lineage>
</organism>
<dbReference type="PANTHER" id="PTHR31286">
    <property type="entry name" value="GLYCINE-RICH CELL WALL STRUCTURAL PROTEIN 1.8-LIKE"/>
    <property type="match status" value="1"/>
</dbReference>
<feature type="compositionally biased region" description="Basic and acidic residues" evidence="1">
    <location>
        <begin position="141"/>
        <end position="156"/>
    </location>
</feature>
<dbReference type="GO" id="GO:0008270">
    <property type="term" value="F:zinc ion binding"/>
    <property type="evidence" value="ECO:0007669"/>
    <property type="project" value="InterPro"/>
</dbReference>
<dbReference type="RefSeq" id="XP_018473841.2">
    <property type="nucleotide sequence ID" value="XM_018618339.2"/>
</dbReference>
<dbReference type="GeneID" id="108845070"/>
<gene>
    <name evidence="4" type="primary">LOC108845070</name>
</gene>
<feature type="compositionally biased region" description="Acidic residues" evidence="1">
    <location>
        <begin position="269"/>
        <end position="279"/>
    </location>
</feature>
<keyword evidence="3" id="KW-1185">Reference proteome</keyword>
<dbReference type="InterPro" id="IPR036875">
    <property type="entry name" value="Znf_CCHC_sf"/>
</dbReference>
<dbReference type="PANTHER" id="PTHR31286:SF55">
    <property type="entry name" value="DUF4283 DOMAIN-CONTAINING PROTEIN"/>
    <property type="match status" value="1"/>
</dbReference>
<dbReference type="SUPFAM" id="SSF57756">
    <property type="entry name" value="Retrovirus zinc finger-like domains"/>
    <property type="match status" value="1"/>
</dbReference>
<dbReference type="OrthoDB" id="1939300at2759"/>
<evidence type="ECO:0000259" key="2">
    <source>
        <dbReference type="SMART" id="SM00343"/>
    </source>
</evidence>
<dbReference type="InterPro" id="IPR001878">
    <property type="entry name" value="Znf_CCHC"/>
</dbReference>
<evidence type="ECO:0000313" key="4">
    <source>
        <dbReference type="RefSeq" id="XP_018473841.2"/>
    </source>
</evidence>
<name>A0A6J0MQM7_RAPSA</name>
<evidence type="ECO:0000256" key="1">
    <source>
        <dbReference type="SAM" id="MobiDB-lite"/>
    </source>
</evidence>
<reference evidence="3" key="1">
    <citation type="journal article" date="2019" name="Database">
        <title>The radish genome database (RadishGD): an integrated information resource for radish genomics.</title>
        <authorList>
            <person name="Yu H.J."/>
            <person name="Baek S."/>
            <person name="Lee Y.J."/>
            <person name="Cho A."/>
            <person name="Mun J.H."/>
        </authorList>
    </citation>
    <scope>NUCLEOTIDE SEQUENCE [LARGE SCALE GENOMIC DNA]</scope>
    <source>
        <strain evidence="3">cv. WK10039</strain>
    </source>
</reference>
<protein>
    <submittedName>
        <fullName evidence="4">Uncharacterized protein LOC108845070</fullName>
    </submittedName>
</protein>
<dbReference type="SMART" id="SM00343">
    <property type="entry name" value="ZnF_C2HC"/>
    <property type="match status" value="2"/>
</dbReference>
<dbReference type="Gene3D" id="4.10.60.10">
    <property type="entry name" value="Zinc finger, CCHC-type"/>
    <property type="match status" value="1"/>
</dbReference>
<sequence>MFVDKWEPGVVPTKPELTSAHIWLVLRKVPLQFFNEDGLERIAGLVGHPKFLHPMTANKTNLEVAKVFTIIDPRKPLPEAVNVQFDSGEISRVLVSSPLMPPVCDTCKEIGHTDRRCPSIPKVCSLCDSSSHVRANCTQKPKKEGRQRQDRDESQGRKTRRGRSKDKQKWVPLNNSTGVHVNNSTGVPVSQQDAPVENSVPVILSSTNQVMNSTLEVIQQSKLSTAKDTVGGGETSGSANFLHPPITRSKSAISRSSHSDVQPNSSDVESSDSELEEGEFSNLEPDFVVVRNRKRFSGQKGMHGMGPKIN</sequence>
<proteinExistence type="predicted"/>
<reference evidence="4" key="2">
    <citation type="submission" date="2025-08" db="UniProtKB">
        <authorList>
            <consortium name="RefSeq"/>
        </authorList>
    </citation>
    <scope>IDENTIFICATION</scope>
    <source>
        <tissue evidence="4">Leaf</tissue>
    </source>
</reference>
<dbReference type="KEGG" id="rsz:108845070"/>
<dbReference type="AlphaFoldDB" id="A0A6J0MQM7"/>
<evidence type="ECO:0000313" key="3">
    <source>
        <dbReference type="Proteomes" id="UP000504610"/>
    </source>
</evidence>
<dbReference type="InterPro" id="IPR040256">
    <property type="entry name" value="At4g02000-like"/>
</dbReference>
<dbReference type="Proteomes" id="UP000504610">
    <property type="component" value="Chromosome 3"/>
</dbReference>
<feature type="compositionally biased region" description="Polar residues" evidence="1">
    <location>
        <begin position="173"/>
        <end position="193"/>
    </location>
</feature>
<accession>A0A6J0MQM7</accession>
<feature type="domain" description="CCHC-type" evidence="2">
    <location>
        <begin position="103"/>
        <end position="119"/>
    </location>
</feature>
<feature type="compositionally biased region" description="Basic residues" evidence="1">
    <location>
        <begin position="157"/>
        <end position="166"/>
    </location>
</feature>
<dbReference type="GO" id="GO:0003676">
    <property type="term" value="F:nucleic acid binding"/>
    <property type="evidence" value="ECO:0007669"/>
    <property type="project" value="InterPro"/>
</dbReference>
<feature type="region of interest" description="Disordered" evidence="1">
    <location>
        <begin position="135"/>
        <end position="193"/>
    </location>
</feature>
<feature type="region of interest" description="Disordered" evidence="1">
    <location>
        <begin position="228"/>
        <end position="287"/>
    </location>
</feature>